<evidence type="ECO:0000313" key="2">
    <source>
        <dbReference type="Proteomes" id="UP000523000"/>
    </source>
</evidence>
<dbReference type="Proteomes" id="UP000523000">
    <property type="component" value="Unassembled WGS sequence"/>
</dbReference>
<gene>
    <name evidence="1" type="ORF">E9229_001102</name>
</gene>
<keyword evidence="2" id="KW-1185">Reference proteome</keyword>
<comment type="caution">
    <text evidence="1">The sequence shown here is derived from an EMBL/GenBank/DDBJ whole genome shotgun (WGS) entry which is preliminary data.</text>
</comment>
<proteinExistence type="predicted"/>
<protein>
    <submittedName>
        <fullName evidence="1">Uncharacterized protein</fullName>
    </submittedName>
</protein>
<reference evidence="1 2" key="1">
    <citation type="submission" date="2020-08" db="EMBL/GenBank/DDBJ databases">
        <title>Sequencing the genomes of 1000 actinobacteria strains.</title>
        <authorList>
            <person name="Klenk H.-P."/>
        </authorList>
    </citation>
    <scope>NUCLEOTIDE SEQUENCE [LARGE SCALE GENOMIC DNA]</scope>
    <source>
        <strain evidence="1 2">DSM 22826</strain>
    </source>
</reference>
<dbReference type="EMBL" id="JACHVS010000001">
    <property type="protein sequence ID" value="MBB2994911.1"/>
    <property type="molecule type" value="Genomic_DNA"/>
</dbReference>
<dbReference type="AlphaFoldDB" id="A0A839QS85"/>
<name>A0A839QS85_9MICC</name>
<evidence type="ECO:0000313" key="1">
    <source>
        <dbReference type="EMBL" id="MBB2994911.1"/>
    </source>
</evidence>
<accession>A0A839QS85</accession>
<sequence>MMMNSIALMGLRAVSGSTGYRTRAITSASGTASC</sequence>
<organism evidence="1 2">
    <name type="scientific">Paeniglutamicibacter cryotolerans</name>
    <dbReference type="NCBI Taxonomy" id="670079"/>
    <lineage>
        <taxon>Bacteria</taxon>
        <taxon>Bacillati</taxon>
        <taxon>Actinomycetota</taxon>
        <taxon>Actinomycetes</taxon>
        <taxon>Micrococcales</taxon>
        <taxon>Micrococcaceae</taxon>
        <taxon>Paeniglutamicibacter</taxon>
    </lineage>
</organism>